<dbReference type="AlphaFoldDB" id="A0A396H162"/>
<sequence>MSLLLLNSFDYTPSSLKTVLLNNESPNNWVCCCCCASVPTFRFDLVFGFCY</sequence>
<organism evidence="1">
    <name type="scientific">Medicago truncatula</name>
    <name type="common">Barrel medic</name>
    <name type="synonym">Medicago tribuloides</name>
    <dbReference type="NCBI Taxonomy" id="3880"/>
    <lineage>
        <taxon>Eukaryota</taxon>
        <taxon>Viridiplantae</taxon>
        <taxon>Streptophyta</taxon>
        <taxon>Embryophyta</taxon>
        <taxon>Tracheophyta</taxon>
        <taxon>Spermatophyta</taxon>
        <taxon>Magnoliopsida</taxon>
        <taxon>eudicotyledons</taxon>
        <taxon>Gunneridae</taxon>
        <taxon>Pentapetalae</taxon>
        <taxon>rosids</taxon>
        <taxon>fabids</taxon>
        <taxon>Fabales</taxon>
        <taxon>Fabaceae</taxon>
        <taxon>Papilionoideae</taxon>
        <taxon>50 kb inversion clade</taxon>
        <taxon>NPAAA clade</taxon>
        <taxon>Hologalegina</taxon>
        <taxon>IRL clade</taxon>
        <taxon>Trifolieae</taxon>
        <taxon>Medicago</taxon>
    </lineage>
</organism>
<reference evidence="1" key="1">
    <citation type="journal article" date="2018" name="Nat. Plants">
        <title>Whole-genome landscape of Medicago truncatula symbiotic genes.</title>
        <authorList>
            <person name="Pecrix Y."/>
            <person name="Gamas P."/>
            <person name="Carrere S."/>
        </authorList>
    </citation>
    <scope>NUCLEOTIDE SEQUENCE</scope>
    <source>
        <tissue evidence="1">Leaves</tissue>
    </source>
</reference>
<dbReference type="Proteomes" id="UP000265566">
    <property type="component" value="Chromosome 7"/>
</dbReference>
<dbReference type="Gramene" id="rna41648">
    <property type="protein sequence ID" value="RHN47092.1"/>
    <property type="gene ID" value="gene41648"/>
</dbReference>
<gene>
    <name evidence="1" type="ORF">MtrunA17_Chr7g0249191</name>
</gene>
<protein>
    <submittedName>
        <fullName evidence="1">Uncharacterized protein</fullName>
    </submittedName>
</protein>
<accession>A0A396H162</accession>
<proteinExistence type="predicted"/>
<comment type="caution">
    <text evidence="1">The sequence shown here is derived from an EMBL/GenBank/DDBJ whole genome shotgun (WGS) entry which is preliminary data.</text>
</comment>
<name>A0A396H162_MEDTR</name>
<evidence type="ECO:0000313" key="1">
    <source>
        <dbReference type="EMBL" id="RHN47092.1"/>
    </source>
</evidence>
<dbReference type="EMBL" id="PSQE01000007">
    <property type="protein sequence ID" value="RHN47092.1"/>
    <property type="molecule type" value="Genomic_DNA"/>
</dbReference>